<name>A0ACB9XPW2_CHAAC</name>
<organism evidence="1 2">
    <name type="scientific">Chaenocephalus aceratus</name>
    <name type="common">Blackfin icefish</name>
    <name type="synonym">Chaenichthys aceratus</name>
    <dbReference type="NCBI Taxonomy" id="36190"/>
    <lineage>
        <taxon>Eukaryota</taxon>
        <taxon>Metazoa</taxon>
        <taxon>Chordata</taxon>
        <taxon>Craniata</taxon>
        <taxon>Vertebrata</taxon>
        <taxon>Euteleostomi</taxon>
        <taxon>Actinopterygii</taxon>
        <taxon>Neopterygii</taxon>
        <taxon>Teleostei</taxon>
        <taxon>Neoteleostei</taxon>
        <taxon>Acanthomorphata</taxon>
        <taxon>Eupercaria</taxon>
        <taxon>Perciformes</taxon>
        <taxon>Notothenioidei</taxon>
        <taxon>Channichthyidae</taxon>
        <taxon>Chaenocephalus</taxon>
    </lineage>
</organism>
<dbReference type="Proteomes" id="UP001057452">
    <property type="component" value="Chromosome 4"/>
</dbReference>
<reference evidence="1" key="1">
    <citation type="submission" date="2022-05" db="EMBL/GenBank/DDBJ databases">
        <title>Chromosome-level genome of Chaenocephalus aceratus.</title>
        <authorList>
            <person name="Park H."/>
        </authorList>
    </citation>
    <scope>NUCLEOTIDE SEQUENCE</scope>
    <source>
        <strain evidence="1">KU_202001</strain>
    </source>
</reference>
<accession>A0ACB9XPW2</accession>
<proteinExistence type="predicted"/>
<sequence length="73" mass="8168">MGQNTEAGEETSCGGAGATEALHNLLDYEGKWLLFDDSEVRLFEEQDFLQACSPETSSSSTPYLLFYRRMPEP</sequence>
<evidence type="ECO:0000313" key="2">
    <source>
        <dbReference type="Proteomes" id="UP001057452"/>
    </source>
</evidence>
<protein>
    <submittedName>
        <fullName evidence="1">Uncharacterized protein</fullName>
    </submittedName>
</protein>
<dbReference type="EMBL" id="CM043788">
    <property type="protein sequence ID" value="KAI4828881.1"/>
    <property type="molecule type" value="Genomic_DNA"/>
</dbReference>
<gene>
    <name evidence="1" type="ORF">KUCAC02_022953</name>
</gene>
<evidence type="ECO:0000313" key="1">
    <source>
        <dbReference type="EMBL" id="KAI4828881.1"/>
    </source>
</evidence>
<comment type="caution">
    <text evidence="1">The sequence shown here is derived from an EMBL/GenBank/DDBJ whole genome shotgun (WGS) entry which is preliminary data.</text>
</comment>
<keyword evidence="2" id="KW-1185">Reference proteome</keyword>